<dbReference type="EMBL" id="CAVMJV010000023">
    <property type="protein sequence ID" value="CAK5073252.1"/>
    <property type="molecule type" value="Genomic_DNA"/>
</dbReference>
<comment type="caution">
    <text evidence="1">The sequence shown here is derived from an EMBL/GenBank/DDBJ whole genome shotgun (WGS) entry which is preliminary data.</text>
</comment>
<organism evidence="1 2">
    <name type="scientific">Meloidogyne enterolobii</name>
    <name type="common">Root-knot nematode worm</name>
    <name type="synonym">Meloidogyne mayaguensis</name>
    <dbReference type="NCBI Taxonomy" id="390850"/>
    <lineage>
        <taxon>Eukaryota</taxon>
        <taxon>Metazoa</taxon>
        <taxon>Ecdysozoa</taxon>
        <taxon>Nematoda</taxon>
        <taxon>Chromadorea</taxon>
        <taxon>Rhabditida</taxon>
        <taxon>Tylenchina</taxon>
        <taxon>Tylenchomorpha</taxon>
        <taxon>Tylenchoidea</taxon>
        <taxon>Meloidogynidae</taxon>
        <taxon>Meloidogyninae</taxon>
        <taxon>Meloidogyne</taxon>
    </lineage>
</organism>
<accession>A0ACB0Z421</accession>
<dbReference type="Proteomes" id="UP001497535">
    <property type="component" value="Unassembled WGS sequence"/>
</dbReference>
<evidence type="ECO:0000313" key="2">
    <source>
        <dbReference type="Proteomes" id="UP001497535"/>
    </source>
</evidence>
<proteinExistence type="predicted"/>
<name>A0ACB0Z421_MELEN</name>
<evidence type="ECO:0000313" key="1">
    <source>
        <dbReference type="EMBL" id="CAK5073252.1"/>
    </source>
</evidence>
<sequence length="92" mass="10637">MDATNGLNYLHENHILHCDLAARNCLLNRDLQIKISDFGTSRLLPKGQDFVNTTKGEKLAYKYLAPETIHKKILSKKRMCGVLEFYALRFLR</sequence>
<reference evidence="1" key="1">
    <citation type="submission" date="2023-11" db="EMBL/GenBank/DDBJ databases">
        <authorList>
            <person name="Poullet M."/>
        </authorList>
    </citation>
    <scope>NUCLEOTIDE SEQUENCE</scope>
    <source>
        <strain evidence="1">E1834</strain>
    </source>
</reference>
<keyword evidence="2" id="KW-1185">Reference proteome</keyword>
<gene>
    <name evidence="1" type="ORF">MENTE1834_LOCUS19903</name>
</gene>
<protein>
    <submittedName>
        <fullName evidence="1">Uncharacterized protein</fullName>
    </submittedName>
</protein>